<dbReference type="RefSeq" id="WP_295656713.1">
    <property type="nucleotide sequence ID" value="NZ_CADCUP010000038.1"/>
</dbReference>
<accession>A0A6J4N333</accession>
<gene>
    <name evidence="2" type="ORF">AVDCRST_MAG06-544</name>
</gene>
<dbReference type="InterPro" id="IPR000700">
    <property type="entry name" value="PAS-assoc_C"/>
</dbReference>
<sequence>MHETPDAFGDVGAALAGFEHLPSMTIVLQGPELTVTAANAAMRAGFARDQLMGVPLREAFPEAAGQRAYEIYERAYETGEPLEHHEFRFEVGRGTPEVVEVFLDFSIAPFRDADGLVDGLVCEIKDATERVRVRRAAEDRAARAETQYAEVVDLVRTLQDTMLPG</sequence>
<dbReference type="InterPro" id="IPR035965">
    <property type="entry name" value="PAS-like_dom_sf"/>
</dbReference>
<dbReference type="InterPro" id="IPR013656">
    <property type="entry name" value="PAS_4"/>
</dbReference>
<dbReference type="AlphaFoldDB" id="A0A6J4N333"/>
<dbReference type="Pfam" id="PF08448">
    <property type="entry name" value="PAS_4"/>
    <property type="match status" value="1"/>
</dbReference>
<dbReference type="NCBIfam" id="TIGR00229">
    <property type="entry name" value="sensory_box"/>
    <property type="match status" value="1"/>
</dbReference>
<evidence type="ECO:0000313" key="2">
    <source>
        <dbReference type="EMBL" id="CAA9376371.1"/>
    </source>
</evidence>
<reference evidence="2" key="1">
    <citation type="submission" date="2020-02" db="EMBL/GenBank/DDBJ databases">
        <authorList>
            <person name="Meier V. D."/>
        </authorList>
    </citation>
    <scope>NUCLEOTIDE SEQUENCE</scope>
    <source>
        <strain evidence="2">AVDCRST_MAG06</strain>
    </source>
</reference>
<evidence type="ECO:0000259" key="1">
    <source>
        <dbReference type="PROSITE" id="PS50113"/>
    </source>
</evidence>
<dbReference type="InterPro" id="IPR000014">
    <property type="entry name" value="PAS"/>
</dbReference>
<dbReference type="EMBL" id="CADCUP010000038">
    <property type="protein sequence ID" value="CAA9376371.1"/>
    <property type="molecule type" value="Genomic_DNA"/>
</dbReference>
<proteinExistence type="predicted"/>
<dbReference type="SUPFAM" id="SSF55785">
    <property type="entry name" value="PYP-like sensor domain (PAS domain)"/>
    <property type="match status" value="1"/>
</dbReference>
<feature type="domain" description="PAC" evidence="1">
    <location>
        <begin position="83"/>
        <end position="139"/>
    </location>
</feature>
<feature type="non-terminal residue" evidence="2">
    <location>
        <position position="165"/>
    </location>
</feature>
<organism evidence="2">
    <name type="scientific">uncultured Nocardioides sp</name>
    <dbReference type="NCBI Taxonomy" id="198441"/>
    <lineage>
        <taxon>Bacteria</taxon>
        <taxon>Bacillati</taxon>
        <taxon>Actinomycetota</taxon>
        <taxon>Actinomycetes</taxon>
        <taxon>Propionibacteriales</taxon>
        <taxon>Nocardioidaceae</taxon>
        <taxon>Nocardioides</taxon>
        <taxon>environmental samples</taxon>
    </lineage>
</organism>
<dbReference type="PROSITE" id="PS50113">
    <property type="entry name" value="PAC"/>
    <property type="match status" value="1"/>
</dbReference>
<protein>
    <recommendedName>
        <fullName evidence="1">PAC domain-containing protein</fullName>
    </recommendedName>
</protein>
<dbReference type="Gene3D" id="3.30.450.20">
    <property type="entry name" value="PAS domain"/>
    <property type="match status" value="1"/>
</dbReference>
<name>A0A6J4N333_9ACTN</name>